<evidence type="ECO:0000256" key="4">
    <source>
        <dbReference type="ARBA" id="ARBA00022840"/>
    </source>
</evidence>
<keyword evidence="3 8" id="KW-0347">Helicase</keyword>
<dbReference type="PANTHER" id="PTHR18934">
    <property type="entry name" value="ATP-DEPENDENT RNA HELICASE"/>
    <property type="match status" value="1"/>
</dbReference>
<evidence type="ECO:0000256" key="3">
    <source>
        <dbReference type="ARBA" id="ARBA00022806"/>
    </source>
</evidence>
<dbReference type="InterPro" id="IPR011709">
    <property type="entry name" value="DEAD-box_helicase_OB_fold"/>
</dbReference>
<feature type="compositionally biased region" description="Low complexity" evidence="5">
    <location>
        <begin position="993"/>
        <end position="1004"/>
    </location>
</feature>
<dbReference type="NCBIfam" id="TIGR01967">
    <property type="entry name" value="DEAH_box_HrpA"/>
    <property type="match status" value="1"/>
</dbReference>
<keyword evidence="2 8" id="KW-0378">Hydrolase</keyword>
<dbReference type="InterPro" id="IPR024590">
    <property type="entry name" value="HrpA_C"/>
</dbReference>
<dbReference type="PROSITE" id="PS51194">
    <property type="entry name" value="HELICASE_CTER"/>
    <property type="match status" value="1"/>
</dbReference>
<dbReference type="InterPro" id="IPR001650">
    <property type="entry name" value="Helicase_C-like"/>
</dbReference>
<dbReference type="SMART" id="SM00490">
    <property type="entry name" value="HELICc"/>
    <property type="match status" value="1"/>
</dbReference>
<dbReference type="InterPro" id="IPR011545">
    <property type="entry name" value="DEAD/DEAH_box_helicase_dom"/>
</dbReference>
<reference evidence="8 9" key="1">
    <citation type="submission" date="2015-02" db="EMBL/GenBank/DDBJ databases">
        <title>Draft genome sequences of ten Microbacterium spp. with emphasis on heavy metal contaminated environments.</title>
        <authorList>
            <person name="Corretto E."/>
        </authorList>
    </citation>
    <scope>NUCLEOTIDE SEQUENCE [LARGE SCALE GENOMIC DNA]</scope>
    <source>
        <strain evidence="8 9">BEL163</strain>
    </source>
</reference>
<dbReference type="EMBL" id="JYIV01000019">
    <property type="protein sequence ID" value="KJL24817.1"/>
    <property type="molecule type" value="Genomic_DNA"/>
</dbReference>
<dbReference type="InterPro" id="IPR003593">
    <property type="entry name" value="AAA+_ATPase"/>
</dbReference>
<dbReference type="EC" id="3.6.4.13" evidence="8"/>
<dbReference type="Gene3D" id="1.20.120.1080">
    <property type="match status" value="1"/>
</dbReference>
<dbReference type="Pfam" id="PF21010">
    <property type="entry name" value="HA2_C"/>
    <property type="match status" value="1"/>
</dbReference>
<dbReference type="GO" id="GO:0003723">
    <property type="term" value="F:RNA binding"/>
    <property type="evidence" value="ECO:0007669"/>
    <property type="project" value="TreeGrafter"/>
</dbReference>
<dbReference type="CDD" id="cd18791">
    <property type="entry name" value="SF2_C_RHA"/>
    <property type="match status" value="1"/>
</dbReference>
<evidence type="ECO:0000256" key="2">
    <source>
        <dbReference type="ARBA" id="ARBA00022801"/>
    </source>
</evidence>
<dbReference type="GO" id="GO:0016787">
    <property type="term" value="F:hydrolase activity"/>
    <property type="evidence" value="ECO:0007669"/>
    <property type="project" value="UniProtKB-KW"/>
</dbReference>
<proteinExistence type="predicted"/>
<feature type="region of interest" description="Disordered" evidence="5">
    <location>
        <begin position="984"/>
        <end position="1018"/>
    </location>
</feature>
<dbReference type="PROSITE" id="PS51192">
    <property type="entry name" value="HELICASE_ATP_BIND_1"/>
    <property type="match status" value="1"/>
</dbReference>
<evidence type="ECO:0000313" key="8">
    <source>
        <dbReference type="EMBL" id="KJL24817.1"/>
    </source>
</evidence>
<dbReference type="GO" id="GO:0003724">
    <property type="term" value="F:RNA helicase activity"/>
    <property type="evidence" value="ECO:0007669"/>
    <property type="project" value="UniProtKB-EC"/>
</dbReference>
<dbReference type="InterPro" id="IPR014001">
    <property type="entry name" value="Helicase_ATP-bd"/>
</dbReference>
<evidence type="ECO:0000256" key="1">
    <source>
        <dbReference type="ARBA" id="ARBA00022741"/>
    </source>
</evidence>
<comment type="caution">
    <text evidence="8">The sequence shown here is derived from an EMBL/GenBank/DDBJ whole genome shotgun (WGS) entry which is preliminary data.</text>
</comment>
<dbReference type="SMART" id="SM00382">
    <property type="entry name" value="AAA"/>
    <property type="match status" value="1"/>
</dbReference>
<gene>
    <name evidence="8" type="primary">hrpB_1</name>
    <name evidence="8" type="ORF">RN51_00967</name>
</gene>
<accession>A0A0F0KV91</accession>
<dbReference type="PANTHER" id="PTHR18934:SF99">
    <property type="entry name" value="ATP-DEPENDENT RNA HELICASE DHX37-RELATED"/>
    <property type="match status" value="1"/>
</dbReference>
<evidence type="ECO:0000259" key="7">
    <source>
        <dbReference type="PROSITE" id="PS51194"/>
    </source>
</evidence>
<dbReference type="SUPFAM" id="SSF52540">
    <property type="entry name" value="P-loop containing nucleoside triphosphate hydrolases"/>
    <property type="match status" value="1"/>
</dbReference>
<keyword evidence="4" id="KW-0067">ATP-binding</keyword>
<dbReference type="Pfam" id="PF00271">
    <property type="entry name" value="Helicase_C"/>
    <property type="match status" value="1"/>
</dbReference>
<dbReference type="InterPro" id="IPR010222">
    <property type="entry name" value="RNA_helicase_HrpA"/>
</dbReference>
<feature type="domain" description="Helicase C-terminal" evidence="7">
    <location>
        <begin position="224"/>
        <end position="398"/>
    </location>
</feature>
<dbReference type="InterPro" id="IPR007502">
    <property type="entry name" value="Helicase-assoc_dom"/>
</dbReference>
<dbReference type="InterPro" id="IPR027417">
    <property type="entry name" value="P-loop_NTPase"/>
</dbReference>
<sequence length="1315" mass="145022">MSSPVISYPPELPVSAARAEIADAIRDHQVVIVAGATGSGKTTQLPKIALELGRERIAHTQPRRLAARTIAERVAEELQVELGTLVGYKVRFTDKVSDATRIALMTDGILLNEIHRDRLLTRYDTIIIDEAHERSLNVDFLLGYLARILPERPDLKVIITSATIDPESFAKHFATPAAAGGESTPAPIIEVSGRTYPVEIRYRGPVEDADDESSPVEPEDEVSAIVSALRELDREAPGDVLVFLPGEAEIRDAADAVRGAYANDRSPTEVLPLFGRLSAADQHRVFERSKVAGVRRRVILATNVAETSLTVPGIKYVIDTGTARISRYSNRSKVQRLPIEPVSQASANQRSGRAGRTSDGIAIRLYSEDDYDKRPEYTEPEILRTSLASVILQMLSLGFGDITAFPFLTPPDSRGVKAAFDLLTELGAVEASRRDGSPHLTRIGREISRMPIDPRFARMLIEAGRAGSGGSVTRDVLAIVSGMTIQDVRERPEERREEADRLHARFVDPTSDFLTLLNLWNHLREQQRELGSSAFRRLCRSEHLNYVRVREWFDVHRQLRTLVKTSDRGGEGGGASDPDAIHRALLSGLLSQIGILDERTAPAGKAHSPAKEQRGRRIAEYRGARGIRFSIFPGSGLRKKSPRAVIAAEIVETSRTFARTVAAIDPAWAEPLAGDLAKRQVTEPHWSKDAGAAVAFEKVTLFGLEIIPRRRVQFARIDRAASRELFVRHALVEGEWDPTRIDKRVSAFWRINAELRRRLEKLEERERRRDILAGDEAVFRFYDERIPAEVFDVRSFESWWREAMAATPKLLVMRESDLIDDEERADQREFPTRWTQGDQVLGLAYRFEPGADDDGVSVVVPLPLLAQIEDRGFDWQVPGLRAELVTGLLRALPKAIRRHVVPAADWAEKFGAELVDEGPESHGGLPPRTLKEALARRIQPLANQLVSAADFDDERVPPHLRMNFRAVDERGRVVGSGRDLRALQTQLSDRARSSVARSIASPPRSGAPGANRGTPGGGVERIAAASLEQTGLTAWTFGELPEVLDTRVAGGVVRGYPAIVDQGKTVSVRVESTPDAATAATRDGVLRLVLLGVPSPSSYVQEHLTSQEKLALAASPYPSAAALIEDCRAAVARKVIQSLVPEGIVRNEADFHRVRDAVSAVLVDELFACVSLVARILTKSRDVERGIKSQNSLALLGPLNDIRTQLSGLLHPGFVSAAGTERLTHFPRYLEGMLDRLKTLASEPGKDRARMTEYERMAKAFEDAGGTIPLTPDATPALVEVRWLLEEYRVSVFAQRLGTAQPVSPQRIMKALSGR</sequence>
<dbReference type="Gene3D" id="3.40.50.300">
    <property type="entry name" value="P-loop containing nucleotide triphosphate hydrolases"/>
    <property type="match status" value="2"/>
</dbReference>
<keyword evidence="1" id="KW-0547">Nucleotide-binding</keyword>
<evidence type="ECO:0000256" key="5">
    <source>
        <dbReference type="SAM" id="MobiDB-lite"/>
    </source>
</evidence>
<name>A0A0F0KV91_9MICO</name>
<organism evidence="8 9">
    <name type="scientific">Microbacterium oxydans</name>
    <dbReference type="NCBI Taxonomy" id="82380"/>
    <lineage>
        <taxon>Bacteria</taxon>
        <taxon>Bacillati</taxon>
        <taxon>Actinomycetota</taxon>
        <taxon>Actinomycetes</taxon>
        <taxon>Micrococcales</taxon>
        <taxon>Microbacteriaceae</taxon>
        <taxon>Microbacterium</taxon>
    </lineage>
</organism>
<dbReference type="Pfam" id="PF11898">
    <property type="entry name" value="DUF3418"/>
    <property type="match status" value="1"/>
</dbReference>
<dbReference type="SMART" id="SM00487">
    <property type="entry name" value="DEXDc"/>
    <property type="match status" value="1"/>
</dbReference>
<protein>
    <submittedName>
        <fullName evidence="8">ATP-dependent RNA helicase HrpB</fullName>
        <ecNumber evidence="8">3.6.4.13</ecNumber>
    </submittedName>
</protein>
<evidence type="ECO:0000259" key="6">
    <source>
        <dbReference type="PROSITE" id="PS51192"/>
    </source>
</evidence>
<dbReference type="RefSeq" id="WP_045262903.1">
    <property type="nucleotide sequence ID" value="NZ_JYIV01000019.1"/>
</dbReference>
<dbReference type="Pfam" id="PF00270">
    <property type="entry name" value="DEAD"/>
    <property type="match status" value="1"/>
</dbReference>
<feature type="domain" description="Helicase ATP-binding" evidence="6">
    <location>
        <begin position="22"/>
        <end position="173"/>
    </location>
</feature>
<evidence type="ECO:0000313" key="9">
    <source>
        <dbReference type="Proteomes" id="UP000033725"/>
    </source>
</evidence>
<dbReference type="Pfam" id="PF07717">
    <property type="entry name" value="OB_NTP_bind"/>
    <property type="match status" value="1"/>
</dbReference>
<dbReference type="Proteomes" id="UP000033725">
    <property type="component" value="Unassembled WGS sequence"/>
</dbReference>
<dbReference type="SMART" id="SM00847">
    <property type="entry name" value="HA2"/>
    <property type="match status" value="1"/>
</dbReference>
<dbReference type="GO" id="GO:0005524">
    <property type="term" value="F:ATP binding"/>
    <property type="evidence" value="ECO:0007669"/>
    <property type="project" value="UniProtKB-KW"/>
</dbReference>
<dbReference type="PATRIC" id="fig|82380.10.peg.970"/>
<dbReference type="OrthoDB" id="9805617at2"/>